<feature type="region of interest" description="Disordered" evidence="1">
    <location>
        <begin position="1"/>
        <end position="47"/>
    </location>
</feature>
<feature type="compositionally biased region" description="Polar residues" evidence="1">
    <location>
        <begin position="128"/>
        <end position="142"/>
    </location>
</feature>
<protein>
    <submittedName>
        <fullName evidence="2">Uncharacterized protein</fullName>
    </submittedName>
</protein>
<feature type="region of interest" description="Disordered" evidence="1">
    <location>
        <begin position="128"/>
        <end position="172"/>
    </location>
</feature>
<organism evidence="2 3">
    <name type="scientific">Petrolisthes cinctipes</name>
    <name type="common">Flat porcelain crab</name>
    <dbReference type="NCBI Taxonomy" id="88211"/>
    <lineage>
        <taxon>Eukaryota</taxon>
        <taxon>Metazoa</taxon>
        <taxon>Ecdysozoa</taxon>
        <taxon>Arthropoda</taxon>
        <taxon>Crustacea</taxon>
        <taxon>Multicrustacea</taxon>
        <taxon>Malacostraca</taxon>
        <taxon>Eumalacostraca</taxon>
        <taxon>Eucarida</taxon>
        <taxon>Decapoda</taxon>
        <taxon>Pleocyemata</taxon>
        <taxon>Anomura</taxon>
        <taxon>Galatheoidea</taxon>
        <taxon>Porcellanidae</taxon>
        <taxon>Petrolisthes</taxon>
    </lineage>
</organism>
<evidence type="ECO:0000313" key="3">
    <source>
        <dbReference type="Proteomes" id="UP001286313"/>
    </source>
</evidence>
<gene>
    <name evidence="2" type="ORF">Pcinc_006323</name>
</gene>
<reference evidence="2" key="1">
    <citation type="submission" date="2023-10" db="EMBL/GenBank/DDBJ databases">
        <title>Genome assemblies of two species of porcelain crab, Petrolisthes cinctipes and Petrolisthes manimaculis (Anomura: Porcellanidae).</title>
        <authorList>
            <person name="Angst P."/>
        </authorList>
    </citation>
    <scope>NUCLEOTIDE SEQUENCE</scope>
    <source>
        <strain evidence="2">PB745_01</strain>
        <tissue evidence="2">Gill</tissue>
    </source>
</reference>
<dbReference type="AlphaFoldDB" id="A0AAE1GDI1"/>
<keyword evidence="3" id="KW-1185">Reference proteome</keyword>
<proteinExistence type="predicted"/>
<feature type="compositionally biased region" description="Basic and acidic residues" evidence="1">
    <location>
        <begin position="1"/>
        <end position="11"/>
    </location>
</feature>
<feature type="compositionally biased region" description="Polar residues" evidence="1">
    <location>
        <begin position="15"/>
        <end position="40"/>
    </location>
</feature>
<evidence type="ECO:0000313" key="2">
    <source>
        <dbReference type="EMBL" id="KAK3889759.1"/>
    </source>
</evidence>
<name>A0AAE1GDI1_PETCI</name>
<sequence>MDSQKSTDREFALLLTSQIHSPPRSSSEYVSKGSRISTSPPSLPHQPTLDLLHGRTSACLLSLLRLSTASYPEPEISCKLPDSTWSTSHPSCRVYPCHTRHHVFSPPTLVDFNAATHAPHIFHLNSHATSTANEPNQPTPTRTMGPPPDPLTSPDNTPGPALVREGYTTRSERTVVRPRHLLALSLQQHPLLQHLFS</sequence>
<comment type="caution">
    <text evidence="2">The sequence shown here is derived from an EMBL/GenBank/DDBJ whole genome shotgun (WGS) entry which is preliminary data.</text>
</comment>
<accession>A0AAE1GDI1</accession>
<dbReference type="Proteomes" id="UP001286313">
    <property type="component" value="Unassembled WGS sequence"/>
</dbReference>
<dbReference type="EMBL" id="JAWQEG010000464">
    <property type="protein sequence ID" value="KAK3889759.1"/>
    <property type="molecule type" value="Genomic_DNA"/>
</dbReference>
<evidence type="ECO:0000256" key="1">
    <source>
        <dbReference type="SAM" id="MobiDB-lite"/>
    </source>
</evidence>